<feature type="domain" description="Putative auto-transporter adhesin head GIN" evidence="2">
    <location>
        <begin position="201"/>
        <end position="291"/>
    </location>
</feature>
<dbReference type="InterPro" id="IPR021255">
    <property type="entry name" value="DUF2807"/>
</dbReference>
<organism evidence="3 4">
    <name type="scientific">Brevundimonas terrae</name>
    <dbReference type="NCBI Taxonomy" id="363631"/>
    <lineage>
        <taxon>Bacteria</taxon>
        <taxon>Pseudomonadati</taxon>
        <taxon>Pseudomonadota</taxon>
        <taxon>Alphaproteobacteria</taxon>
        <taxon>Caulobacterales</taxon>
        <taxon>Caulobacteraceae</taxon>
        <taxon>Brevundimonas</taxon>
    </lineage>
</organism>
<comment type="caution">
    <text evidence="3">The sequence shown here is derived from an EMBL/GenBank/DDBJ whole genome shotgun (WGS) entry which is preliminary data.</text>
</comment>
<evidence type="ECO:0000259" key="2">
    <source>
        <dbReference type="Pfam" id="PF10988"/>
    </source>
</evidence>
<dbReference type="Pfam" id="PF10988">
    <property type="entry name" value="DUF2807"/>
    <property type="match status" value="1"/>
</dbReference>
<feature type="chain" id="PRO_5046379903" evidence="1">
    <location>
        <begin position="25"/>
        <end position="295"/>
    </location>
</feature>
<evidence type="ECO:0000313" key="4">
    <source>
        <dbReference type="Proteomes" id="UP001500791"/>
    </source>
</evidence>
<dbReference type="Proteomes" id="UP001500791">
    <property type="component" value="Unassembled WGS sequence"/>
</dbReference>
<name>A0ABN0YGW3_9CAUL</name>
<keyword evidence="1" id="KW-0732">Signal</keyword>
<evidence type="ECO:0000313" key="3">
    <source>
        <dbReference type="EMBL" id="GAA0395065.1"/>
    </source>
</evidence>
<keyword evidence="4" id="KW-1185">Reference proteome</keyword>
<reference evidence="3 4" key="1">
    <citation type="journal article" date="2019" name="Int. J. Syst. Evol. Microbiol.">
        <title>The Global Catalogue of Microorganisms (GCM) 10K type strain sequencing project: providing services to taxonomists for standard genome sequencing and annotation.</title>
        <authorList>
            <consortium name="The Broad Institute Genomics Platform"/>
            <consortium name="The Broad Institute Genome Sequencing Center for Infectious Disease"/>
            <person name="Wu L."/>
            <person name="Ma J."/>
        </authorList>
    </citation>
    <scope>NUCLEOTIDE SEQUENCE [LARGE SCALE GENOMIC DNA]</scope>
    <source>
        <strain evidence="3 4">JCM 13476</strain>
    </source>
</reference>
<proteinExistence type="predicted"/>
<dbReference type="EMBL" id="BAAAEJ010000008">
    <property type="protein sequence ID" value="GAA0395065.1"/>
    <property type="molecule type" value="Genomic_DNA"/>
</dbReference>
<dbReference type="Gene3D" id="2.160.20.120">
    <property type="match status" value="1"/>
</dbReference>
<protein>
    <submittedName>
        <fullName evidence="3">DUF2807 domain-containing protein</fullName>
    </submittedName>
</protein>
<feature type="signal peptide" evidence="1">
    <location>
        <begin position="1"/>
        <end position="24"/>
    </location>
</feature>
<gene>
    <name evidence="3" type="ORF">GCM10009093_22020</name>
</gene>
<sequence>MNIRTTVCMGVATAALLVAGSASAQSVKIENAVARVIYVVEDRSDIAIEVSNETGATPPLQMTRSGNDITIRGNIGGRRNTIRINECHSGRSRSPQSSPGEGASVTIEGKRVALSDAPMIVVRGPRTVKISTTGAVFGSIGRGAQSVDLGSGGCGDWVVANVSGASEISIGGSGQVWSGSAQRLKVAIGGSGDVRAGRVEALEVAIGGSGDVTVQEVNGPVAVAIAGSGDVSVSGGRVSDLSAQIVGSGDVDIATTVQDVSVGIMGSGDVRIQRVTGNVSKRIAGSGEVRIARQS</sequence>
<evidence type="ECO:0000256" key="1">
    <source>
        <dbReference type="SAM" id="SignalP"/>
    </source>
</evidence>
<dbReference type="RefSeq" id="WP_167178095.1">
    <property type="nucleotide sequence ID" value="NZ_BAAAEJ010000008.1"/>
</dbReference>
<accession>A0ABN0YGW3</accession>